<dbReference type="RefSeq" id="WP_011821218.1">
    <property type="nucleotide sequence ID" value="NC_008818.1"/>
</dbReference>
<dbReference type="SUPFAM" id="SSF53335">
    <property type="entry name" value="S-adenosyl-L-methionine-dependent methyltransferases"/>
    <property type="match status" value="1"/>
</dbReference>
<evidence type="ECO:0000313" key="3">
    <source>
        <dbReference type="Proteomes" id="UP000002593"/>
    </source>
</evidence>
<dbReference type="InterPro" id="IPR041698">
    <property type="entry name" value="Methyltransf_25"/>
</dbReference>
<dbReference type="KEGG" id="hbu:Hbut_0023"/>
<evidence type="ECO:0000313" key="2">
    <source>
        <dbReference type="EMBL" id="ABM79901.1"/>
    </source>
</evidence>
<dbReference type="AlphaFoldDB" id="A2BIU5"/>
<dbReference type="EnsemblBacteria" id="ABM79901">
    <property type="protein sequence ID" value="ABM79901"/>
    <property type="gene ID" value="Hbut_0023"/>
</dbReference>
<dbReference type="GeneID" id="4782015"/>
<dbReference type="eggNOG" id="arCOG00054">
    <property type="taxonomic scope" value="Archaea"/>
</dbReference>
<evidence type="ECO:0000259" key="1">
    <source>
        <dbReference type="Pfam" id="PF13649"/>
    </source>
</evidence>
<dbReference type="CDD" id="cd02440">
    <property type="entry name" value="AdoMet_MTases"/>
    <property type="match status" value="1"/>
</dbReference>
<dbReference type="STRING" id="415426.Hbut_0023"/>
<dbReference type="HOGENOM" id="CLU_057700_1_0_2"/>
<dbReference type="GO" id="GO:0016740">
    <property type="term" value="F:transferase activity"/>
    <property type="evidence" value="ECO:0007669"/>
    <property type="project" value="UniProtKB-KW"/>
</dbReference>
<dbReference type="Pfam" id="PF13649">
    <property type="entry name" value="Methyltransf_25"/>
    <property type="match status" value="1"/>
</dbReference>
<gene>
    <name evidence="2" type="ordered locus">Hbut_0023</name>
</gene>
<feature type="domain" description="Methyltransferase" evidence="1">
    <location>
        <begin position="161"/>
        <end position="261"/>
    </location>
</feature>
<reference evidence="2 3" key="1">
    <citation type="journal article" date="2007" name="Archaea">
        <title>The genome of Hyperthermus butylicus: a sulfur-reducing, peptide fermenting, neutrophilic Crenarchaeote growing up to 108 degrees C.</title>
        <authorList>
            <person name="Brugger K."/>
            <person name="Chen L."/>
            <person name="Stark M."/>
            <person name="Zibat A."/>
            <person name="Redder P."/>
            <person name="Ruepp A."/>
            <person name="Awayez M."/>
            <person name="She Q."/>
            <person name="Garrett R.A."/>
            <person name="Klenk H.P."/>
        </authorList>
    </citation>
    <scope>NUCLEOTIDE SEQUENCE [LARGE SCALE GENOMIC DNA]</scope>
    <source>
        <strain evidence="3">DSM 5456 / JCM 9403 / PLM1-5</strain>
    </source>
</reference>
<dbReference type="InterPro" id="IPR029063">
    <property type="entry name" value="SAM-dependent_MTases_sf"/>
</dbReference>
<proteinExistence type="predicted"/>
<protein>
    <submittedName>
        <fullName evidence="2">Methyl transferase</fullName>
    </submittedName>
</protein>
<accession>A2BIU5</accession>
<name>A2BIU5_HYPBU</name>
<sequence>MNGTRHEWGFVEIYEYRPRRLVIPGFLLSKLKTACRKDSSNSIVFARRTQYYEYSVEILCSRDEVNITINGEHVFSLAPSSLPSRIRDDVIYFFDEHNNRLLPVEVRSNEGYMRLYFTAELDAPTLLINGIHMHRIVGVRGPLHDSQLKVSRLGVRRGDRVLDTCTGLGYTTIIASSRGATVYTIEVSEYVLSIASLNPASWLLANENVRIVHADATIAVELLPDEYFDKILHDPPRFNMAGELYSLEFYQQLYRVLKPGGKLYHYTGVPLQARSRRLSPIVRGVIERLRRAGFERVWFDKQTQGVIAVKPR</sequence>
<keyword evidence="2" id="KW-0808">Transferase</keyword>
<dbReference type="EMBL" id="CP000493">
    <property type="protein sequence ID" value="ABM79901.1"/>
    <property type="molecule type" value="Genomic_DNA"/>
</dbReference>
<dbReference type="OrthoDB" id="1018at2157"/>
<organism evidence="2 3">
    <name type="scientific">Hyperthermus butylicus (strain DSM 5456 / JCM 9403 / PLM1-5)</name>
    <dbReference type="NCBI Taxonomy" id="415426"/>
    <lineage>
        <taxon>Archaea</taxon>
        <taxon>Thermoproteota</taxon>
        <taxon>Thermoprotei</taxon>
        <taxon>Desulfurococcales</taxon>
        <taxon>Pyrodictiaceae</taxon>
        <taxon>Hyperthermus</taxon>
    </lineage>
</organism>
<dbReference type="Gene3D" id="3.40.50.150">
    <property type="entry name" value="Vaccinia Virus protein VP39"/>
    <property type="match status" value="1"/>
</dbReference>
<keyword evidence="3" id="KW-1185">Reference proteome</keyword>
<dbReference type="Proteomes" id="UP000002593">
    <property type="component" value="Chromosome"/>
</dbReference>